<keyword evidence="1 6" id="KW-0813">Transport</keyword>
<feature type="domain" description="FMN-binding" evidence="7">
    <location>
        <begin position="96"/>
        <end position="176"/>
    </location>
</feature>
<evidence type="ECO:0000313" key="9">
    <source>
        <dbReference type="Proteomes" id="UP000469523"/>
    </source>
</evidence>
<keyword evidence="2 6" id="KW-0597">Phosphoprotein</keyword>
<keyword evidence="3 6" id="KW-0285">Flavoprotein</keyword>
<dbReference type="GO" id="GO:0005886">
    <property type="term" value="C:plasma membrane"/>
    <property type="evidence" value="ECO:0007669"/>
    <property type="project" value="UniProtKB-SubCell"/>
</dbReference>
<evidence type="ECO:0000256" key="4">
    <source>
        <dbReference type="ARBA" id="ARBA00022643"/>
    </source>
</evidence>
<organism evidence="8 9">
    <name type="scientific">Tissierella pigra</name>
    <dbReference type="NCBI Taxonomy" id="2607614"/>
    <lineage>
        <taxon>Bacteria</taxon>
        <taxon>Bacillati</taxon>
        <taxon>Bacillota</taxon>
        <taxon>Tissierellia</taxon>
        <taxon>Tissierellales</taxon>
        <taxon>Tissierellaceae</taxon>
        <taxon>Tissierella</taxon>
    </lineage>
</organism>
<reference evidence="8 9" key="1">
    <citation type="submission" date="2019-09" db="EMBL/GenBank/DDBJ databases">
        <title>In-depth cultivation of the pig gut microbiome towards novel bacterial diversity and tailored functional studies.</title>
        <authorList>
            <person name="Wylensek D."/>
            <person name="Hitch T.C.A."/>
            <person name="Clavel T."/>
        </authorList>
    </citation>
    <scope>NUCLEOTIDE SEQUENCE [LARGE SCALE GENOMIC DNA]</scope>
    <source>
        <strain evidence="8 9">WCA3-693-APC-4?</strain>
    </source>
</reference>
<dbReference type="InterPro" id="IPR007329">
    <property type="entry name" value="FMN-bd"/>
</dbReference>
<evidence type="ECO:0000256" key="5">
    <source>
        <dbReference type="ARBA" id="ARBA00022982"/>
    </source>
</evidence>
<dbReference type="EMBL" id="VUNQ01000030">
    <property type="protein sequence ID" value="MSU02368.1"/>
    <property type="molecule type" value="Genomic_DNA"/>
</dbReference>
<keyword evidence="4 6" id="KW-0288">FMN</keyword>
<keyword evidence="5 6" id="KW-0249">Electron transport</keyword>
<evidence type="ECO:0000256" key="2">
    <source>
        <dbReference type="ARBA" id="ARBA00022553"/>
    </source>
</evidence>
<comment type="similarity">
    <text evidence="6">Belongs to the RnfG family.</text>
</comment>
<feature type="modified residue" description="FMN phosphoryl threonine" evidence="6">
    <location>
        <position position="159"/>
    </location>
</feature>
<keyword evidence="6" id="KW-1278">Translocase</keyword>
<comment type="caution">
    <text evidence="8">The sequence shown here is derived from an EMBL/GenBank/DDBJ whole genome shotgun (WGS) entry which is preliminary data.</text>
</comment>
<dbReference type="GO" id="GO:0010181">
    <property type="term" value="F:FMN binding"/>
    <property type="evidence" value="ECO:0007669"/>
    <property type="project" value="InterPro"/>
</dbReference>
<keyword evidence="6" id="KW-1003">Cell membrane</keyword>
<keyword evidence="6" id="KW-0812">Transmembrane</keyword>
<comment type="cofactor">
    <cofactor evidence="6">
        <name>FMN</name>
        <dbReference type="ChEBI" id="CHEBI:58210"/>
    </cofactor>
</comment>
<dbReference type="AlphaFoldDB" id="A0A6N7Y1K1"/>
<dbReference type="Proteomes" id="UP000469523">
    <property type="component" value="Unassembled WGS sequence"/>
</dbReference>
<proteinExistence type="inferred from homology"/>
<evidence type="ECO:0000256" key="1">
    <source>
        <dbReference type="ARBA" id="ARBA00022448"/>
    </source>
</evidence>
<evidence type="ECO:0000256" key="6">
    <source>
        <dbReference type="HAMAP-Rule" id="MF_00479"/>
    </source>
</evidence>
<dbReference type="RefSeq" id="WP_154441159.1">
    <property type="nucleotide sequence ID" value="NZ_VUNQ01000030.1"/>
</dbReference>
<dbReference type="GO" id="GO:0022900">
    <property type="term" value="P:electron transport chain"/>
    <property type="evidence" value="ECO:0007669"/>
    <property type="project" value="UniProtKB-UniRule"/>
</dbReference>
<keyword evidence="9" id="KW-1185">Reference proteome</keyword>
<comment type="function">
    <text evidence="6">Part of a membrane-bound complex that couples electron transfer with translocation of ions across the membrane.</text>
</comment>
<evidence type="ECO:0000313" key="8">
    <source>
        <dbReference type="EMBL" id="MSU02368.1"/>
    </source>
</evidence>
<sequence length="182" mass="19561">MKETIKLGLILFIITAVSAGVLAISNNLTKDKIAEIAMAGSIEALKEVFGEENDFKALDEGRLDEIKKVNESTEEIFEVYSGESLSGYAIKISSKGFGKTNLITLTGFSLDGNIIGMRLVEHSETEGIGSKATLPDFTDRFQGKNASEEITVDTISGATITSKGVMSGVNEARKVFNEQLSN</sequence>
<dbReference type="PANTHER" id="PTHR36118:SF1">
    <property type="entry name" value="ION-TRANSLOCATING OXIDOREDUCTASE COMPLEX SUBUNIT G"/>
    <property type="match status" value="1"/>
</dbReference>
<gene>
    <name evidence="6" type="primary">rnfG</name>
    <name evidence="8" type="ORF">FYJ83_12950</name>
</gene>
<comment type="subcellular location">
    <subcellularLocation>
        <location evidence="6">Cell membrane</location>
        <topology evidence="6">Single-pass membrane protein</topology>
    </subcellularLocation>
</comment>
<protein>
    <recommendedName>
        <fullName evidence="6">Ion-translocating oxidoreductase complex subunit G</fullName>
        <ecNumber evidence="6">7.-.-.-</ecNumber>
    </recommendedName>
    <alternativeName>
        <fullName evidence="6">Rnf electron transport complex subunit G</fullName>
    </alternativeName>
</protein>
<dbReference type="PIRSF" id="PIRSF006091">
    <property type="entry name" value="E_trnsport_RnfG"/>
    <property type="match status" value="1"/>
</dbReference>
<dbReference type="PANTHER" id="PTHR36118">
    <property type="entry name" value="ION-TRANSLOCATING OXIDOREDUCTASE COMPLEX SUBUNIT G"/>
    <property type="match status" value="1"/>
</dbReference>
<dbReference type="Pfam" id="PF04205">
    <property type="entry name" value="FMN_bind"/>
    <property type="match status" value="1"/>
</dbReference>
<comment type="subunit">
    <text evidence="6">The complex is composed of six subunits: RnfA, RnfB, RnfC, RnfD, RnfE and RnfG.</text>
</comment>
<name>A0A6N7Y1K1_9FIRM</name>
<evidence type="ECO:0000256" key="3">
    <source>
        <dbReference type="ARBA" id="ARBA00022630"/>
    </source>
</evidence>
<keyword evidence="6" id="KW-0472">Membrane</keyword>
<dbReference type="SMART" id="SM00900">
    <property type="entry name" value="FMN_bind"/>
    <property type="match status" value="1"/>
</dbReference>
<accession>A0A6N7Y1K1</accession>
<dbReference type="HAMAP" id="MF_00479">
    <property type="entry name" value="RsxG_RnfG"/>
    <property type="match status" value="1"/>
</dbReference>
<dbReference type="InterPro" id="IPR010209">
    <property type="entry name" value="Ion_transpt_RnfG/RsxG"/>
</dbReference>
<dbReference type="EC" id="7.-.-.-" evidence="6"/>
<dbReference type="GO" id="GO:0009055">
    <property type="term" value="F:electron transfer activity"/>
    <property type="evidence" value="ECO:0007669"/>
    <property type="project" value="InterPro"/>
</dbReference>
<evidence type="ECO:0000259" key="7">
    <source>
        <dbReference type="SMART" id="SM00900"/>
    </source>
</evidence>
<keyword evidence="6" id="KW-1133">Transmembrane helix</keyword>